<comment type="caution">
    <text evidence="3">The sequence shown here is derived from an EMBL/GenBank/DDBJ whole genome shotgun (WGS) entry which is preliminary data.</text>
</comment>
<dbReference type="Gene3D" id="2.50.20.10">
    <property type="entry name" value="Lipoprotein localisation LolA/LolB/LppX"/>
    <property type="match status" value="1"/>
</dbReference>
<feature type="signal peptide" evidence="2">
    <location>
        <begin position="1"/>
        <end position="18"/>
    </location>
</feature>
<dbReference type="AlphaFoldDB" id="A0A2U0HZR0"/>
<reference evidence="3 4" key="1">
    <citation type="submission" date="2018-04" db="EMBL/GenBank/DDBJ databases">
        <title>Marixanthomonas spongiae HN-E44 sp. nov., isolated from a marine sponge.</title>
        <authorList>
            <person name="Luo L."/>
            <person name="Zhuang L."/>
        </authorList>
    </citation>
    <scope>NUCLEOTIDE SEQUENCE [LARGE SCALE GENOMIC DNA]</scope>
    <source>
        <strain evidence="3 4">HN-E44</strain>
    </source>
</reference>
<evidence type="ECO:0000313" key="3">
    <source>
        <dbReference type="EMBL" id="PVW14318.1"/>
    </source>
</evidence>
<gene>
    <name evidence="3" type="ORF">DDV96_10995</name>
</gene>
<keyword evidence="1 2" id="KW-0732">Signal</keyword>
<feature type="chain" id="PRO_5015699273" evidence="2">
    <location>
        <begin position="19"/>
        <end position="207"/>
    </location>
</feature>
<dbReference type="SUPFAM" id="SSF89392">
    <property type="entry name" value="Prokaryotic lipoproteins and lipoprotein localization factors"/>
    <property type="match status" value="1"/>
</dbReference>
<sequence>MRSFIIILFSLFVQHLFAQTPLTSTEIDQFKQHVKQTAQQTKTIVSDFVQEKQMEFLNDGAISEGTLTFKSPDAIRWEYTKPYTYEVIFKGDQLLVNDGNGTQHIDLSSDKLFKSFNTLLVNSIKGDMFQDEDFKISYFKAEDGFQVRFIPKEKRMKRFIASLQLSFSEEDYQVTQLKLIEPSEDFTLITFKNKQINVSVPDSVFKL</sequence>
<dbReference type="PANTHER" id="PTHR35869:SF1">
    <property type="entry name" value="OUTER-MEMBRANE LIPOPROTEIN CARRIER PROTEIN"/>
    <property type="match status" value="1"/>
</dbReference>
<accession>A0A2U0HZR0</accession>
<dbReference type="CDD" id="cd16325">
    <property type="entry name" value="LolA"/>
    <property type="match status" value="1"/>
</dbReference>
<dbReference type="RefSeq" id="WP_116694807.1">
    <property type="nucleotide sequence ID" value="NZ_QEHR01000006.1"/>
</dbReference>
<dbReference type="EMBL" id="QEHR01000006">
    <property type="protein sequence ID" value="PVW14318.1"/>
    <property type="molecule type" value="Genomic_DNA"/>
</dbReference>
<dbReference type="InterPro" id="IPR004564">
    <property type="entry name" value="OM_lipoprot_carrier_LolA-like"/>
</dbReference>
<evidence type="ECO:0000256" key="2">
    <source>
        <dbReference type="SAM" id="SignalP"/>
    </source>
</evidence>
<dbReference type="Pfam" id="PF03548">
    <property type="entry name" value="LolA"/>
    <property type="match status" value="1"/>
</dbReference>
<organism evidence="3 4">
    <name type="scientific">Marixanthomonas spongiae</name>
    <dbReference type="NCBI Taxonomy" id="2174845"/>
    <lineage>
        <taxon>Bacteria</taxon>
        <taxon>Pseudomonadati</taxon>
        <taxon>Bacteroidota</taxon>
        <taxon>Flavobacteriia</taxon>
        <taxon>Flavobacteriales</taxon>
        <taxon>Flavobacteriaceae</taxon>
        <taxon>Marixanthomonas</taxon>
    </lineage>
</organism>
<dbReference type="InterPro" id="IPR029046">
    <property type="entry name" value="LolA/LolB/LppX"/>
</dbReference>
<dbReference type="OrthoDB" id="1027451at2"/>
<evidence type="ECO:0000313" key="4">
    <source>
        <dbReference type="Proteomes" id="UP000245962"/>
    </source>
</evidence>
<dbReference type="PANTHER" id="PTHR35869">
    <property type="entry name" value="OUTER-MEMBRANE LIPOPROTEIN CARRIER PROTEIN"/>
    <property type="match status" value="1"/>
</dbReference>
<keyword evidence="4" id="KW-1185">Reference proteome</keyword>
<proteinExistence type="predicted"/>
<dbReference type="Proteomes" id="UP000245962">
    <property type="component" value="Unassembled WGS sequence"/>
</dbReference>
<evidence type="ECO:0000256" key="1">
    <source>
        <dbReference type="ARBA" id="ARBA00022729"/>
    </source>
</evidence>
<protein>
    <submittedName>
        <fullName evidence="3">Cell envelope biogenesis protein LolA</fullName>
    </submittedName>
</protein>
<name>A0A2U0HZR0_9FLAO</name>